<keyword evidence="5" id="KW-1185">Reference proteome</keyword>
<dbReference type="GO" id="GO:0019433">
    <property type="term" value="P:triglyceride catabolic process"/>
    <property type="evidence" value="ECO:0000318"/>
    <property type="project" value="GO_Central"/>
</dbReference>
<dbReference type="eggNOG" id="KOG3773">
    <property type="taxonomic scope" value="Eukaryota"/>
</dbReference>
<dbReference type="GO" id="GO:0005811">
    <property type="term" value="C:lipid droplet"/>
    <property type="evidence" value="ECO:0000318"/>
    <property type="project" value="GO_Central"/>
</dbReference>
<dbReference type="Proteomes" id="UP000009022">
    <property type="component" value="Unassembled WGS sequence"/>
</dbReference>
<dbReference type="GO" id="GO:0004806">
    <property type="term" value="F:triacylglycerol lipase activity"/>
    <property type="evidence" value="ECO:0000318"/>
    <property type="project" value="GO_Central"/>
</dbReference>
<dbReference type="RefSeq" id="XP_002108493.1">
    <property type="nucleotide sequence ID" value="XM_002108457.1"/>
</dbReference>
<evidence type="ECO:0000256" key="1">
    <source>
        <dbReference type="ARBA" id="ARBA00023098"/>
    </source>
</evidence>
<protein>
    <recommendedName>
        <fullName evidence="3">PNPLA domain-containing protein</fullName>
    </recommendedName>
</protein>
<comment type="caution">
    <text evidence="2">Lacks conserved residue(s) required for the propagation of feature annotation.</text>
</comment>
<accession>B3RJ97</accession>
<dbReference type="InParanoid" id="B3RJ97"/>
<evidence type="ECO:0000313" key="4">
    <source>
        <dbReference type="EMBL" id="EDV29291.1"/>
    </source>
</evidence>
<dbReference type="PhylomeDB" id="B3RJ97"/>
<dbReference type="SUPFAM" id="SSF52151">
    <property type="entry name" value="FabD/lysophospholipase-like"/>
    <property type="match status" value="1"/>
</dbReference>
<reference evidence="4 5" key="1">
    <citation type="journal article" date="2008" name="Nature">
        <title>The Trichoplax genome and the nature of placozoans.</title>
        <authorList>
            <person name="Srivastava M."/>
            <person name="Begovic E."/>
            <person name="Chapman J."/>
            <person name="Putnam N.H."/>
            <person name="Hellsten U."/>
            <person name="Kawashima T."/>
            <person name="Kuo A."/>
            <person name="Mitros T."/>
            <person name="Salamov A."/>
            <person name="Carpenter M.L."/>
            <person name="Signorovitch A.Y."/>
            <person name="Moreno M.A."/>
            <person name="Kamm K."/>
            <person name="Grimwood J."/>
            <person name="Schmutz J."/>
            <person name="Shapiro H."/>
            <person name="Grigoriev I.V."/>
            <person name="Buss L.W."/>
            <person name="Schierwater B."/>
            <person name="Dellaporta S.L."/>
            <person name="Rokhsar D.S."/>
        </authorList>
    </citation>
    <scope>NUCLEOTIDE SEQUENCE [LARGE SCALE GENOMIC DNA]</scope>
    <source>
        <strain evidence="4 5">Grell-BS-1999</strain>
    </source>
</reference>
<dbReference type="GO" id="GO:0005737">
    <property type="term" value="C:cytoplasm"/>
    <property type="evidence" value="ECO:0000318"/>
    <property type="project" value="GO_Central"/>
</dbReference>
<dbReference type="Pfam" id="PF01734">
    <property type="entry name" value="Patatin"/>
    <property type="match status" value="1"/>
</dbReference>
<dbReference type="GO" id="GO:0016020">
    <property type="term" value="C:membrane"/>
    <property type="evidence" value="ECO:0000318"/>
    <property type="project" value="GO_Central"/>
</dbReference>
<dbReference type="GeneID" id="6749707"/>
<evidence type="ECO:0000259" key="3">
    <source>
        <dbReference type="PROSITE" id="PS51635"/>
    </source>
</evidence>
<proteinExistence type="predicted"/>
<dbReference type="HOGENOM" id="CLU_761491_0_0_1"/>
<gene>
    <name evidence="4" type="ORF">TRIADDRAFT_51458</name>
</gene>
<evidence type="ECO:0000256" key="2">
    <source>
        <dbReference type="PROSITE-ProRule" id="PRU01161"/>
    </source>
</evidence>
<dbReference type="Gene3D" id="3.40.1090.10">
    <property type="entry name" value="Cytosolic phospholipase A2 catalytic domain"/>
    <property type="match status" value="1"/>
</dbReference>
<keyword evidence="2" id="KW-0442">Lipid degradation</keyword>
<feature type="domain" description="PNPLA" evidence="3">
    <location>
        <begin position="3"/>
        <end position="173"/>
    </location>
</feature>
<dbReference type="PROSITE" id="PS51635">
    <property type="entry name" value="PNPLA"/>
    <property type="match status" value="1"/>
</dbReference>
<evidence type="ECO:0000313" key="5">
    <source>
        <dbReference type="Proteomes" id="UP000009022"/>
    </source>
</evidence>
<feature type="active site" description="Nucleophile" evidence="2">
    <location>
        <position position="40"/>
    </location>
</feature>
<dbReference type="InterPro" id="IPR002641">
    <property type="entry name" value="PNPLA_dom"/>
</dbReference>
<sequence>MNLTFSGGEFLMIYEIGVAAGLVDYAPDLVRSLNSVSSASAGSFSAIGLLLFPTKLKEFVPICIETFAYLKKNSFGLFHPQLNIPKLIQEMLEPFIPENAHSIVNDKLYLSLTQVKGMKNILISRFHSREDLIECLRCTCFIPIWSGFQLPKYRGEYYMDGTISNNIPIPFGAHATITVTVDPGMGIISPGDVALYGLAQRNQQIPQTASLSVECLLRTYRCLIPPDKKRAYELYYQDSTAIPSNILYSYHCESEIPIHSINRNVAVTEANYGSSKEDAIVKFLHIGIEEVFQWIPDHCKTIVERDLERNISDWISVEYLREYLKKDYQRLQKLGAISEMICRENMACTKYGRQYNRRAFTIFN</sequence>
<dbReference type="PANTHER" id="PTHR12406:SF41">
    <property type="entry name" value="BRUMMER, ISOFORM B-RELATED"/>
    <property type="match status" value="1"/>
</dbReference>
<feature type="active site" description="Proton acceptor" evidence="2">
    <location>
        <position position="160"/>
    </location>
</feature>
<dbReference type="OrthoDB" id="197155at2759"/>
<dbReference type="InterPro" id="IPR033562">
    <property type="entry name" value="PLPL"/>
</dbReference>
<keyword evidence="2" id="KW-0378">Hydrolase</keyword>
<dbReference type="PANTHER" id="PTHR12406">
    <property type="entry name" value="CALCIUM-INDEPENDENT PHOSPHOLIPASE A2 IPLA2 -RELATED"/>
    <property type="match status" value="1"/>
</dbReference>
<dbReference type="InterPro" id="IPR016035">
    <property type="entry name" value="Acyl_Trfase/lysoPLipase"/>
</dbReference>
<dbReference type="OMA" id="RENMACT"/>
<dbReference type="KEGG" id="tad:TRIADDRAFT_51458"/>
<dbReference type="EMBL" id="DS985241">
    <property type="protein sequence ID" value="EDV29291.1"/>
    <property type="molecule type" value="Genomic_DNA"/>
</dbReference>
<dbReference type="CTD" id="6749707"/>
<name>B3RJ97_TRIAD</name>
<dbReference type="AlphaFoldDB" id="B3RJ97"/>
<dbReference type="GO" id="GO:0055088">
    <property type="term" value="P:lipid homeostasis"/>
    <property type="evidence" value="ECO:0000318"/>
    <property type="project" value="GO_Central"/>
</dbReference>
<keyword evidence="1 2" id="KW-0443">Lipid metabolism</keyword>
<organism evidence="4 5">
    <name type="scientific">Trichoplax adhaerens</name>
    <name type="common">Trichoplax reptans</name>
    <dbReference type="NCBI Taxonomy" id="10228"/>
    <lineage>
        <taxon>Eukaryota</taxon>
        <taxon>Metazoa</taxon>
        <taxon>Placozoa</taxon>
        <taxon>Uniplacotomia</taxon>
        <taxon>Trichoplacea</taxon>
        <taxon>Trichoplacidae</taxon>
        <taxon>Trichoplax</taxon>
    </lineage>
</organism>